<accession>A0A0N5AC81</accession>
<proteinExistence type="predicted"/>
<evidence type="ECO:0000313" key="8">
    <source>
        <dbReference type="WBParaSite" id="SMUV_0000175701-mRNA-1"/>
    </source>
</evidence>
<feature type="compositionally biased region" description="Basic and acidic residues" evidence="6">
    <location>
        <begin position="212"/>
        <end position="221"/>
    </location>
</feature>
<keyword evidence="2" id="KW-0813">Transport</keyword>
<name>A0A0N5AC81_9BILA</name>
<dbReference type="InterPro" id="IPR011989">
    <property type="entry name" value="ARM-like"/>
</dbReference>
<dbReference type="WBParaSite" id="SMUV_0000175701-mRNA-1">
    <property type="protein sequence ID" value="SMUV_0000175701-mRNA-1"/>
    <property type="gene ID" value="SMUV_0000175701"/>
</dbReference>
<keyword evidence="4" id="KW-0677">Repeat</keyword>
<keyword evidence="5" id="KW-0653">Protein transport</keyword>
<feature type="region of interest" description="Disordered" evidence="6">
    <location>
        <begin position="212"/>
        <end position="233"/>
    </location>
</feature>
<dbReference type="GO" id="GO:0006606">
    <property type="term" value="P:protein import into nucleus"/>
    <property type="evidence" value="ECO:0007669"/>
    <property type="project" value="InterPro"/>
</dbReference>
<comment type="subcellular location">
    <subcellularLocation>
        <location evidence="1">Cytoplasm</location>
    </subcellularLocation>
</comment>
<evidence type="ECO:0000256" key="5">
    <source>
        <dbReference type="ARBA" id="ARBA00022927"/>
    </source>
</evidence>
<dbReference type="PANTHER" id="PTHR10527">
    <property type="entry name" value="IMPORTIN BETA"/>
    <property type="match status" value="1"/>
</dbReference>
<organism evidence="7 8">
    <name type="scientific">Syphacia muris</name>
    <dbReference type="NCBI Taxonomy" id="451379"/>
    <lineage>
        <taxon>Eukaryota</taxon>
        <taxon>Metazoa</taxon>
        <taxon>Ecdysozoa</taxon>
        <taxon>Nematoda</taxon>
        <taxon>Chromadorea</taxon>
        <taxon>Rhabditida</taxon>
        <taxon>Spirurina</taxon>
        <taxon>Oxyuridomorpha</taxon>
        <taxon>Oxyuroidea</taxon>
        <taxon>Oxyuridae</taxon>
        <taxon>Syphacia</taxon>
    </lineage>
</organism>
<keyword evidence="7" id="KW-1185">Reference proteome</keyword>
<dbReference type="SUPFAM" id="SSF48371">
    <property type="entry name" value="ARM repeat"/>
    <property type="match status" value="1"/>
</dbReference>
<dbReference type="InterPro" id="IPR040122">
    <property type="entry name" value="Importin_beta"/>
</dbReference>
<dbReference type="GO" id="GO:0005737">
    <property type="term" value="C:cytoplasm"/>
    <property type="evidence" value="ECO:0007669"/>
    <property type="project" value="UniProtKB-SubCell"/>
</dbReference>
<dbReference type="AlphaFoldDB" id="A0A0N5AC81"/>
<evidence type="ECO:0000313" key="7">
    <source>
        <dbReference type="Proteomes" id="UP000046393"/>
    </source>
</evidence>
<protein>
    <submittedName>
        <fullName evidence="8">Importin-5</fullName>
    </submittedName>
</protein>
<evidence type="ECO:0000256" key="2">
    <source>
        <dbReference type="ARBA" id="ARBA00022448"/>
    </source>
</evidence>
<dbReference type="Pfam" id="PF18829">
    <property type="entry name" value="Importin_rep_6"/>
    <property type="match status" value="1"/>
</dbReference>
<dbReference type="InterPro" id="IPR041389">
    <property type="entry name" value="Importin_rep_6"/>
</dbReference>
<evidence type="ECO:0000256" key="6">
    <source>
        <dbReference type="SAM" id="MobiDB-lite"/>
    </source>
</evidence>
<evidence type="ECO:0000256" key="3">
    <source>
        <dbReference type="ARBA" id="ARBA00022490"/>
    </source>
</evidence>
<reference evidence="8" key="1">
    <citation type="submission" date="2017-02" db="UniProtKB">
        <authorList>
            <consortium name="WormBaseParasite"/>
        </authorList>
    </citation>
    <scope>IDENTIFICATION</scope>
</reference>
<dbReference type="InterPro" id="IPR016024">
    <property type="entry name" value="ARM-type_fold"/>
</dbReference>
<dbReference type="Proteomes" id="UP000046393">
    <property type="component" value="Unplaced"/>
</dbReference>
<evidence type="ECO:0000256" key="4">
    <source>
        <dbReference type="ARBA" id="ARBA00022737"/>
    </source>
</evidence>
<keyword evidence="3" id="KW-0963">Cytoplasm</keyword>
<evidence type="ECO:0000256" key="1">
    <source>
        <dbReference type="ARBA" id="ARBA00004496"/>
    </source>
</evidence>
<dbReference type="STRING" id="451379.A0A0N5AC81"/>
<sequence length="516" mass="57915">MIYMISSWARICKTLGEQFAKYLPLVMPPVMRVASFKPDVAVMDGEAFYGDVDTEKEDPDWNFVSLGDQKLFGIKTAGLEDKATACEMLVCYAREMKGAFAPYVESVAELMIPLLKFLFHGTVRSAAADCLPCLLQCARSRGQELRTRLWAAFLPAFQKAIEEENDLEVLADLLHGLGLCVEELGSELVTQEHLSIISSIINAQITKYWERKKEREGKSKDDDDEDDDDPEALKGEIEEEIGVLARISDMIHCLFMVFQEGFMQYFDQLEGQFAPLLDARNYYAEKQWVICMYDDLIEYGGPGSVKYQHKFYGPMISALADENPEIRQAAAYGFGIMGQVGGPPYAQACAGALHNLVAAVNRPDARSTVEDTAATENAISAVAKILKNNASLIDVNVVIPTFLNWLPIWEDTDETPHVYGYFADLVESNNPLVLGANNANLPRILTIIVEAFNKGAFEDAENAENTKNRLIQIVKFLHVSFLLIFEHIVATNYWLLELHTRYIYSRAFMRSALVFV</sequence>
<dbReference type="Gene3D" id="1.25.10.10">
    <property type="entry name" value="Leucine-rich Repeat Variant"/>
    <property type="match status" value="1"/>
</dbReference>